<dbReference type="STRING" id="1802559.A2372_03315"/>
<name>A0A1F8DW89_9BACT</name>
<reference evidence="3 4" key="1">
    <citation type="journal article" date="2016" name="Nat. Commun.">
        <title>Thousands of microbial genomes shed light on interconnected biogeochemical processes in an aquifer system.</title>
        <authorList>
            <person name="Anantharaman K."/>
            <person name="Brown C.T."/>
            <person name="Hug L.A."/>
            <person name="Sharon I."/>
            <person name="Castelle C.J."/>
            <person name="Probst A.J."/>
            <person name="Thomas B.C."/>
            <person name="Singh A."/>
            <person name="Wilkins M.J."/>
            <person name="Karaoz U."/>
            <person name="Brodie E.L."/>
            <person name="Williams K.H."/>
            <person name="Hubbard S.S."/>
            <person name="Banfield J.F."/>
        </authorList>
    </citation>
    <scope>NUCLEOTIDE SEQUENCE [LARGE SCALE GENOMIC DNA]</scope>
</reference>
<evidence type="ECO:0000313" key="3">
    <source>
        <dbReference type="EMBL" id="OGM92857.1"/>
    </source>
</evidence>
<comment type="caution">
    <text evidence="3">The sequence shown here is derived from an EMBL/GenBank/DDBJ whole genome shotgun (WGS) entry which is preliminary data.</text>
</comment>
<proteinExistence type="predicted"/>
<dbReference type="SUPFAM" id="SSF54197">
    <property type="entry name" value="HIT-like"/>
    <property type="match status" value="2"/>
</dbReference>
<sequence length="339" mass="38630">MQNSEFRRDMVSGDWVVIAPKRAARPEQFFSKTKRKQVAKSACPFEDPQKSGNDEPVLFYTDEKSWVIQIIPNKFPILAHKNMCATVVRHGVYDVAEGVGHHEIVITRDHRANFAHLSDVMASLVFKAFCERYKAMQNDACVKYVSVFHNWGPSAGASIAHPHYQMLSLPIIPPDVSRSLKGSADYHKKNKKCVHCAMLDSEIKAKKRIVYQNKEAVVFAPFVSREPFELRIFPKKHLPYFEDTDDVTMKHIVEALQKALLLLEVQLHDPDYNFFIHTAPLENKKKFGHYHWHIEIQPKTSIAAGFELGTGVEVNVVDPDDAAAMLRGDGAKHEKRKTK</sequence>
<gene>
    <name evidence="3" type="ORF">A2372_03315</name>
</gene>
<evidence type="ECO:0000313" key="4">
    <source>
        <dbReference type="Proteomes" id="UP000176422"/>
    </source>
</evidence>
<protein>
    <recommendedName>
        <fullName evidence="2">DUF4921 domain-containing protein</fullName>
    </recommendedName>
</protein>
<evidence type="ECO:0000259" key="2">
    <source>
        <dbReference type="Pfam" id="PF16268"/>
    </source>
</evidence>
<dbReference type="Gene3D" id="3.30.428.10">
    <property type="entry name" value="HIT-like"/>
    <property type="match status" value="2"/>
</dbReference>
<accession>A0A1F8DW89</accession>
<dbReference type="GO" id="GO:0008108">
    <property type="term" value="F:UDP-glucose:hexose-1-phosphate uridylyltransferase activity"/>
    <property type="evidence" value="ECO:0007669"/>
    <property type="project" value="InterPro"/>
</dbReference>
<dbReference type="InterPro" id="IPR053177">
    <property type="entry name" value="ADP-glucose_phosphorylase"/>
</dbReference>
<evidence type="ECO:0000256" key="1">
    <source>
        <dbReference type="PIRSR" id="PIRSR000808-1"/>
    </source>
</evidence>
<dbReference type="AlphaFoldDB" id="A0A1F8DW89"/>
<dbReference type="EMBL" id="MGIT01000002">
    <property type="protein sequence ID" value="OGM92857.1"/>
    <property type="molecule type" value="Genomic_DNA"/>
</dbReference>
<feature type="active site" description="Tele-UMP-histidine intermediate" evidence="1">
    <location>
        <position position="163"/>
    </location>
</feature>
<dbReference type="InterPro" id="IPR036265">
    <property type="entry name" value="HIT-like_sf"/>
</dbReference>
<dbReference type="InterPro" id="IPR001937">
    <property type="entry name" value="GalP_UDPtransf1"/>
</dbReference>
<dbReference type="PIRSF" id="PIRSF000808">
    <property type="entry name" value="GalT"/>
    <property type="match status" value="1"/>
</dbReference>
<dbReference type="Pfam" id="PF16268">
    <property type="entry name" value="DUF4921"/>
    <property type="match status" value="1"/>
</dbReference>
<dbReference type="PANTHER" id="PTHR42763:SF2">
    <property type="entry name" value="ADP-GLUCOSE PHOSPHORYLASE"/>
    <property type="match status" value="1"/>
</dbReference>
<dbReference type="PANTHER" id="PTHR42763">
    <property type="entry name" value="ADP-GLUCOSE PHOSPHORYLASE"/>
    <property type="match status" value="1"/>
</dbReference>
<dbReference type="Proteomes" id="UP000176422">
    <property type="component" value="Unassembled WGS sequence"/>
</dbReference>
<dbReference type="InterPro" id="IPR032576">
    <property type="entry name" value="DUF4921"/>
</dbReference>
<feature type="domain" description="DUF4921" evidence="2">
    <location>
        <begin position="86"/>
        <end position="321"/>
    </location>
</feature>
<dbReference type="GO" id="GO:0006012">
    <property type="term" value="P:galactose metabolic process"/>
    <property type="evidence" value="ECO:0007669"/>
    <property type="project" value="InterPro"/>
</dbReference>
<organism evidence="3 4">
    <name type="scientific">Candidatus Wolfebacteria bacterium RIFOXYB1_FULL_54_12</name>
    <dbReference type="NCBI Taxonomy" id="1802559"/>
    <lineage>
        <taxon>Bacteria</taxon>
        <taxon>Candidatus Wolfeibacteriota</taxon>
    </lineage>
</organism>
<dbReference type="GO" id="GO:0008270">
    <property type="term" value="F:zinc ion binding"/>
    <property type="evidence" value="ECO:0007669"/>
    <property type="project" value="InterPro"/>
</dbReference>